<keyword evidence="10 14" id="KW-0067">ATP-binding</keyword>
<dbReference type="PROSITE" id="PS50109">
    <property type="entry name" value="HIS_KIN"/>
    <property type="match status" value="1"/>
</dbReference>
<organism evidence="17 18">
    <name type="scientific">Caballeronia humi</name>
    <dbReference type="NCBI Taxonomy" id="326474"/>
    <lineage>
        <taxon>Bacteria</taxon>
        <taxon>Pseudomonadati</taxon>
        <taxon>Pseudomonadota</taxon>
        <taxon>Betaproteobacteria</taxon>
        <taxon>Burkholderiales</taxon>
        <taxon>Burkholderiaceae</taxon>
        <taxon>Caballeronia</taxon>
    </lineage>
</organism>
<keyword evidence="18" id="KW-1185">Reference proteome</keyword>
<dbReference type="RefSeq" id="WP_087668552.1">
    <property type="nucleotide sequence ID" value="NZ_FCNW02000020.1"/>
</dbReference>
<reference evidence="17" key="1">
    <citation type="submission" date="2016-01" db="EMBL/GenBank/DDBJ databases">
        <authorList>
            <person name="Peeters C."/>
        </authorList>
    </citation>
    <scope>NUCLEOTIDE SEQUENCE [LARGE SCALE GENOMIC DNA]</scope>
    <source>
        <strain evidence="17">LMG 22934</strain>
    </source>
</reference>
<dbReference type="OrthoDB" id="9786919at2"/>
<feature type="domain" description="HAMP" evidence="16">
    <location>
        <begin position="192"/>
        <end position="245"/>
    </location>
</feature>
<comment type="catalytic activity">
    <reaction evidence="1 14">
        <text>ATP + protein L-histidine = ADP + protein N-phospho-L-histidine.</text>
        <dbReference type="EC" id="2.7.13.3"/>
    </reaction>
</comment>
<dbReference type="SMART" id="SM00388">
    <property type="entry name" value="HisKA"/>
    <property type="match status" value="1"/>
</dbReference>
<keyword evidence="11 14" id="KW-1133">Transmembrane helix</keyword>
<name>A0A158HRT0_9BURK</name>
<dbReference type="STRING" id="326474.AWB65_03750"/>
<keyword evidence="6 14" id="KW-0808">Transferase</keyword>
<evidence type="ECO:0000256" key="7">
    <source>
        <dbReference type="ARBA" id="ARBA00022692"/>
    </source>
</evidence>
<dbReference type="Gene3D" id="6.10.340.10">
    <property type="match status" value="1"/>
</dbReference>
<feature type="domain" description="Histidine kinase" evidence="15">
    <location>
        <begin position="253"/>
        <end position="469"/>
    </location>
</feature>
<dbReference type="Pfam" id="PF00672">
    <property type="entry name" value="HAMP"/>
    <property type="match status" value="1"/>
</dbReference>
<evidence type="ECO:0000256" key="12">
    <source>
        <dbReference type="ARBA" id="ARBA00023012"/>
    </source>
</evidence>
<evidence type="ECO:0000256" key="8">
    <source>
        <dbReference type="ARBA" id="ARBA00022741"/>
    </source>
</evidence>
<dbReference type="SMART" id="SM00304">
    <property type="entry name" value="HAMP"/>
    <property type="match status" value="1"/>
</dbReference>
<keyword evidence="4 14" id="KW-0997">Cell inner membrane</keyword>
<evidence type="ECO:0000259" key="15">
    <source>
        <dbReference type="PROSITE" id="PS50109"/>
    </source>
</evidence>
<dbReference type="CDD" id="cd00082">
    <property type="entry name" value="HisKA"/>
    <property type="match status" value="1"/>
</dbReference>
<dbReference type="PANTHER" id="PTHR45436:SF3">
    <property type="entry name" value="SENSOR HISTIDINE KINASE HPRS"/>
    <property type="match status" value="1"/>
</dbReference>
<proteinExistence type="predicted"/>
<feature type="transmembrane region" description="Helical" evidence="14">
    <location>
        <begin position="172"/>
        <end position="191"/>
    </location>
</feature>
<evidence type="ECO:0000256" key="5">
    <source>
        <dbReference type="ARBA" id="ARBA00022553"/>
    </source>
</evidence>
<keyword evidence="5" id="KW-0597">Phosphoprotein</keyword>
<dbReference type="Gene3D" id="1.10.287.130">
    <property type="match status" value="1"/>
</dbReference>
<dbReference type="EC" id="2.7.13.3" evidence="14"/>
<dbReference type="PANTHER" id="PTHR45436">
    <property type="entry name" value="SENSOR HISTIDINE KINASE YKOH"/>
    <property type="match status" value="1"/>
</dbReference>
<dbReference type="SMART" id="SM00387">
    <property type="entry name" value="HATPase_c"/>
    <property type="match status" value="1"/>
</dbReference>
<dbReference type="InterPro" id="IPR003594">
    <property type="entry name" value="HATPase_dom"/>
</dbReference>
<dbReference type="AlphaFoldDB" id="A0A158HRT0"/>
<dbReference type="SUPFAM" id="SSF47384">
    <property type="entry name" value="Homodimeric domain of signal transducing histidine kinase"/>
    <property type="match status" value="1"/>
</dbReference>
<gene>
    <name evidence="17" type="ORF">AWB65_03750</name>
</gene>
<evidence type="ECO:0000256" key="3">
    <source>
        <dbReference type="ARBA" id="ARBA00022475"/>
    </source>
</evidence>
<dbReference type="GO" id="GO:0000155">
    <property type="term" value="F:phosphorelay sensor kinase activity"/>
    <property type="evidence" value="ECO:0007669"/>
    <property type="project" value="InterPro"/>
</dbReference>
<evidence type="ECO:0000256" key="2">
    <source>
        <dbReference type="ARBA" id="ARBA00004533"/>
    </source>
</evidence>
<dbReference type="InterPro" id="IPR036890">
    <property type="entry name" value="HATPase_C_sf"/>
</dbReference>
<dbReference type="InterPro" id="IPR004358">
    <property type="entry name" value="Sig_transdc_His_kin-like_C"/>
</dbReference>
<dbReference type="PRINTS" id="PR00344">
    <property type="entry name" value="BCTRLSENSOR"/>
</dbReference>
<dbReference type="InterPro" id="IPR050428">
    <property type="entry name" value="TCS_sensor_his_kinase"/>
</dbReference>
<dbReference type="InterPro" id="IPR006290">
    <property type="entry name" value="CztS_silS_copS"/>
</dbReference>
<dbReference type="SUPFAM" id="SSF55874">
    <property type="entry name" value="ATPase domain of HSP90 chaperone/DNA topoisomerase II/histidine kinase"/>
    <property type="match status" value="1"/>
</dbReference>
<comment type="function">
    <text evidence="14">Member of a two-component regulatory system.</text>
</comment>
<protein>
    <recommendedName>
        <fullName evidence="14">Sensor protein</fullName>
        <ecNumber evidence="14">2.7.13.3</ecNumber>
    </recommendedName>
</protein>
<evidence type="ECO:0000256" key="11">
    <source>
        <dbReference type="ARBA" id="ARBA00022989"/>
    </source>
</evidence>
<comment type="caution">
    <text evidence="17">The sequence shown here is derived from an EMBL/GenBank/DDBJ whole genome shotgun (WGS) entry which is preliminary data.</text>
</comment>
<accession>A0A158HRT0</accession>
<evidence type="ECO:0000259" key="16">
    <source>
        <dbReference type="PROSITE" id="PS50885"/>
    </source>
</evidence>
<keyword evidence="12 14" id="KW-0902">Two-component regulatory system</keyword>
<feature type="transmembrane region" description="Helical" evidence="14">
    <location>
        <begin position="12"/>
        <end position="33"/>
    </location>
</feature>
<evidence type="ECO:0000313" key="18">
    <source>
        <dbReference type="Proteomes" id="UP000054977"/>
    </source>
</evidence>
<dbReference type="InterPro" id="IPR036097">
    <property type="entry name" value="HisK_dim/P_sf"/>
</dbReference>
<dbReference type="GO" id="GO:0005886">
    <property type="term" value="C:plasma membrane"/>
    <property type="evidence" value="ECO:0007669"/>
    <property type="project" value="UniProtKB-SubCell"/>
</dbReference>
<sequence>MRSRSLTTTLALAFAATTLAVFALVGSFVYYGLERQVRVQDDLDIVLAARHTRRLLDELHDFADIYTYRERLESQVLGNEALSIRIVDRSARLLLEHNLDADIARVPLPTERVPAMDKITPNSIAAFTTKNGDPVRSLAADAQLKDGSIATVVITRNMRDRWLLLDHYRDRLWMVGIAGVLLTFGIGYVVVRNALKPLRDIARSAGAVTVDRLDTRIAVKQVPSELEPLVTSLNSMFAGLERSFQRLSQFTADLAHDMRTPLANMRGATEVALARPRSGDEYQMLLASNLEECDRLSRMIENVLFLARAQHPQFARNAREFDVGEELQHIAEYFEGLAEEAGVHLCVQGSGLLKADVELFRRAVSNLLANAVRYTPRDASITLGAHPTSDALLVTVENEGPPIDPALLERIFDRFYRGDPSRTSGSTSSGSSGLGLAIVKTIMELHGGSVHAQSDARCTRFVLTFPLPR</sequence>
<dbReference type="Gene3D" id="3.30.565.10">
    <property type="entry name" value="Histidine kinase-like ATPase, C-terminal domain"/>
    <property type="match status" value="1"/>
</dbReference>
<comment type="subcellular location">
    <subcellularLocation>
        <location evidence="2 14">Cell inner membrane</location>
    </subcellularLocation>
</comment>
<dbReference type="InterPro" id="IPR005467">
    <property type="entry name" value="His_kinase_dom"/>
</dbReference>
<keyword evidence="3 14" id="KW-1003">Cell membrane</keyword>
<dbReference type="Pfam" id="PF02518">
    <property type="entry name" value="HATPase_c"/>
    <property type="match status" value="1"/>
</dbReference>
<evidence type="ECO:0000256" key="9">
    <source>
        <dbReference type="ARBA" id="ARBA00022777"/>
    </source>
</evidence>
<dbReference type="GO" id="GO:0005524">
    <property type="term" value="F:ATP binding"/>
    <property type="evidence" value="ECO:0007669"/>
    <property type="project" value="UniProtKB-KW"/>
</dbReference>
<dbReference type="CDD" id="cd00075">
    <property type="entry name" value="HATPase"/>
    <property type="match status" value="1"/>
</dbReference>
<keyword evidence="9 14" id="KW-0418">Kinase</keyword>
<evidence type="ECO:0000256" key="1">
    <source>
        <dbReference type="ARBA" id="ARBA00000085"/>
    </source>
</evidence>
<evidence type="ECO:0000256" key="10">
    <source>
        <dbReference type="ARBA" id="ARBA00022840"/>
    </source>
</evidence>
<keyword evidence="13 14" id="KW-0472">Membrane</keyword>
<evidence type="ECO:0000256" key="6">
    <source>
        <dbReference type="ARBA" id="ARBA00022679"/>
    </source>
</evidence>
<keyword evidence="8 14" id="KW-0547">Nucleotide-binding</keyword>
<evidence type="ECO:0000256" key="13">
    <source>
        <dbReference type="ARBA" id="ARBA00023136"/>
    </source>
</evidence>
<dbReference type="Proteomes" id="UP000054977">
    <property type="component" value="Unassembled WGS sequence"/>
</dbReference>
<dbReference type="PROSITE" id="PS50885">
    <property type="entry name" value="HAMP"/>
    <property type="match status" value="1"/>
</dbReference>
<dbReference type="NCBIfam" id="TIGR01386">
    <property type="entry name" value="cztS_silS_copS"/>
    <property type="match status" value="1"/>
</dbReference>
<keyword evidence="7 14" id="KW-0812">Transmembrane</keyword>
<dbReference type="EMBL" id="FCNW02000020">
    <property type="protein sequence ID" value="SAL47085.1"/>
    <property type="molecule type" value="Genomic_DNA"/>
</dbReference>
<evidence type="ECO:0000313" key="17">
    <source>
        <dbReference type="EMBL" id="SAL47085.1"/>
    </source>
</evidence>
<evidence type="ECO:0000256" key="4">
    <source>
        <dbReference type="ARBA" id="ARBA00022519"/>
    </source>
</evidence>
<dbReference type="InterPro" id="IPR003660">
    <property type="entry name" value="HAMP_dom"/>
</dbReference>
<dbReference type="Pfam" id="PF00512">
    <property type="entry name" value="HisKA"/>
    <property type="match status" value="1"/>
</dbReference>
<dbReference type="InterPro" id="IPR003661">
    <property type="entry name" value="HisK_dim/P_dom"/>
</dbReference>
<evidence type="ECO:0000256" key="14">
    <source>
        <dbReference type="RuleBase" id="RU364088"/>
    </source>
</evidence>